<protein>
    <submittedName>
        <fullName evidence="4">Predicted membrane protein</fullName>
    </submittedName>
</protein>
<organism evidence="4 5">
    <name type="scientific">Edaphobacillus lindanitolerans</name>
    <dbReference type="NCBI Taxonomy" id="550447"/>
    <lineage>
        <taxon>Bacteria</taxon>
        <taxon>Bacillati</taxon>
        <taxon>Bacillota</taxon>
        <taxon>Bacilli</taxon>
        <taxon>Bacillales</taxon>
        <taxon>Bacillaceae</taxon>
        <taxon>Edaphobacillus</taxon>
    </lineage>
</organism>
<dbReference type="EMBL" id="FTPL01000003">
    <property type="protein sequence ID" value="SIT87251.1"/>
    <property type="molecule type" value="Genomic_DNA"/>
</dbReference>
<proteinExistence type="predicted"/>
<feature type="transmembrane region" description="Helical" evidence="1">
    <location>
        <begin position="428"/>
        <end position="446"/>
    </location>
</feature>
<gene>
    <name evidence="4" type="ORF">SAMN05428946_2044</name>
</gene>
<dbReference type="STRING" id="550447.SAMN05428946_2044"/>
<keyword evidence="2" id="KW-0732">Signal</keyword>
<keyword evidence="5" id="KW-1185">Reference proteome</keyword>
<feature type="domain" description="DUF2207" evidence="3">
    <location>
        <begin position="34"/>
        <end position="190"/>
    </location>
</feature>
<reference evidence="5" key="1">
    <citation type="submission" date="2017-01" db="EMBL/GenBank/DDBJ databases">
        <authorList>
            <person name="Varghese N."/>
            <person name="Submissions S."/>
        </authorList>
    </citation>
    <scope>NUCLEOTIDE SEQUENCE [LARGE SCALE GENOMIC DNA]</scope>
    <source>
        <strain evidence="5">MNA4</strain>
    </source>
</reference>
<keyword evidence="1" id="KW-1133">Transmembrane helix</keyword>
<evidence type="ECO:0000259" key="3">
    <source>
        <dbReference type="Pfam" id="PF09972"/>
    </source>
</evidence>
<keyword evidence="1" id="KW-0812">Transmembrane</keyword>
<dbReference type="AlphaFoldDB" id="A0A1U7PPA0"/>
<evidence type="ECO:0000256" key="2">
    <source>
        <dbReference type="SAM" id="SignalP"/>
    </source>
</evidence>
<dbReference type="Proteomes" id="UP000187550">
    <property type="component" value="Unassembled WGS sequence"/>
</dbReference>
<feature type="signal peptide" evidence="2">
    <location>
        <begin position="1"/>
        <end position="26"/>
    </location>
</feature>
<feature type="chain" id="PRO_5012594976" evidence="2">
    <location>
        <begin position="27"/>
        <end position="549"/>
    </location>
</feature>
<evidence type="ECO:0000313" key="4">
    <source>
        <dbReference type="EMBL" id="SIT87251.1"/>
    </source>
</evidence>
<evidence type="ECO:0000313" key="5">
    <source>
        <dbReference type="Proteomes" id="UP000187550"/>
    </source>
</evidence>
<keyword evidence="1" id="KW-0472">Membrane</keyword>
<dbReference type="RefSeq" id="WP_076758683.1">
    <property type="nucleotide sequence ID" value="NZ_FTPL01000003.1"/>
</dbReference>
<name>A0A1U7PPA0_9BACI</name>
<dbReference type="OrthoDB" id="5507254at2"/>
<feature type="transmembrane region" description="Helical" evidence="1">
    <location>
        <begin position="254"/>
        <end position="275"/>
    </location>
</feature>
<feature type="transmembrane region" description="Helical" evidence="1">
    <location>
        <begin position="475"/>
        <end position="497"/>
    </location>
</feature>
<dbReference type="InterPro" id="IPR018702">
    <property type="entry name" value="DUF2207"/>
</dbReference>
<accession>A0A1U7PPA0</accession>
<evidence type="ECO:0000256" key="1">
    <source>
        <dbReference type="SAM" id="Phobius"/>
    </source>
</evidence>
<feature type="transmembrane region" description="Helical" evidence="1">
    <location>
        <begin position="453"/>
        <end position="469"/>
    </location>
</feature>
<dbReference type="Pfam" id="PF09972">
    <property type="entry name" value="DUF2207"/>
    <property type="match status" value="1"/>
</dbReference>
<sequence>MKGRFAAVAFLLAWFLVFTQPGPAAASEIKASDSQIRIWIRADGTLDVNEIHTYRLPAAASEVTRQFPESDDYQVHNFSAGEVAGGSKKIGEVTDENVRALPAKMDGAEAWIGVPAGSGEKVLIYAYQLEGPLSVYKEYSDLDITFFSGYSREFTGLENLEVSVVLPGNAGEASIRPFTRNMNGSDVDIRTNGLTFRDPVVEYPEEASYRVFFPSDVLSGAKKTAAPVTLEEAYAQEKEQFRLKAMMKPFRDGFILYGGLSVFLLCLLAAAGLFVPQRVPLMISRPGLILGTDPLYLHIIQRAGRFSPSVLDAAVFSLLEKGRVAATGQGPAKTYRLLCRKDELLPFERELVEGFFRREPGGTWILTPEDAESARNDRRLRAWQETLLQLFEDAGTISRKIPRIVLLMSALIPAAAGVAGAVADGKPVWWIAVFAVLIGLSVFLHVNYYPLRRLAVLHLAVTVGGAMMLDSPDVGAVILLAAVAYVIAWLLYPRVILSSLFAGRLKYAINYVAWKPPRQNLEELSPKEVQLWRNREDLLRKKRLPGQEL</sequence>
<feature type="transmembrane region" description="Helical" evidence="1">
    <location>
        <begin position="404"/>
        <end position="422"/>
    </location>
</feature>